<feature type="region of interest" description="Disordered" evidence="5">
    <location>
        <begin position="88"/>
        <end position="118"/>
    </location>
</feature>
<proteinExistence type="predicted"/>
<dbReference type="EMBL" id="KN123614">
    <property type="protein sequence ID" value="KFO24320.1"/>
    <property type="molecule type" value="Genomic_DNA"/>
</dbReference>
<evidence type="ECO:0000256" key="4">
    <source>
        <dbReference type="ARBA" id="ARBA00022833"/>
    </source>
</evidence>
<dbReference type="InterPro" id="IPR012337">
    <property type="entry name" value="RNaseH-like_sf"/>
</dbReference>
<keyword evidence="3" id="KW-0863">Zinc-finger</keyword>
<dbReference type="InterPro" id="IPR010507">
    <property type="entry name" value="Znf_MYM"/>
</dbReference>
<dbReference type="Pfam" id="PF24900">
    <property type="entry name" value="TRASH_ZMYM4"/>
    <property type="match status" value="1"/>
</dbReference>
<dbReference type="PANTHER" id="PTHR45736">
    <property type="entry name" value="ZINC FINGER MYM-TYPE PROTEIN"/>
    <property type="match status" value="1"/>
</dbReference>
<feature type="region of interest" description="Disordered" evidence="5">
    <location>
        <begin position="599"/>
        <end position="628"/>
    </location>
</feature>
<dbReference type="PANTHER" id="PTHR45736:SF4">
    <property type="entry name" value="ZINC FINGER MYM-TYPE PROTEIN 1"/>
    <property type="match status" value="1"/>
</dbReference>
<dbReference type="SMART" id="SM00746">
    <property type="entry name" value="TRASH"/>
    <property type="match status" value="4"/>
</dbReference>
<accession>A0A091D2A8</accession>
<dbReference type="Pfam" id="PF14291">
    <property type="entry name" value="DUF4371"/>
    <property type="match status" value="1"/>
</dbReference>
<sequence>MTLKFAAAATRRLMMPLLDTRVSGRRASFASMINSSGRETDIRKNFLDPEGCRSSAALRVWNRRDQAWQPTAACSLVSRGLLPSSPGCMSPTETPLRCSGSAPRLQRLPKSEEPPSSAPPLCGWGAWLRLGDTDRRPQPTVRTAEASPVALPKVLRGPRREPATLRMLSRKERRERGGADGAVLHGRTCEKLRSLSVLLGESRIWKVFPRKKPIGLELEDSFASDTKMKEPLIDGECDKAMSPQLGQLNEIKTEPDNAQDYCQAQQPRNQENEVKINTFSDSASQLNAGIQLSLASSGTNKMLPSVSTTAIQVSCAGCKKILQKGQTAYQRKGSTQLFCSTPCITEYISSANVPAPTKTTCSNCSKDIINLKDVINVHLEDNTSSKNFCSQSCFLSYEEKRKPFVTICTNSILTKCSICQKTATIQYEVKYQNVKYSLCNNACFSKFHSANNFIMSCCENCGAYCYTSSSLFQILQRDGQSNYFNSSKTTIGHEKKPAKTLTSFPYKSLKPSDEMIEITNDLGKTEIFCSINCFSAYSKSKMDSSTANVSTTQSASVEHPSPKKDLIPVISNIMSLADNHVSLPIVNTDILQDTVSSVTENDIMDSSPKESSSGVANGMEQPSLLPSPTVLSQHTFDSSIEAQKDEVLNQDPAYSVKSMKVSNGLCHPKFTSKVQKVKDKPQSIRKSWRSNRQRLHNSIKKDVTFCYSCQLFCQKSFSYGGESFVTQGTSNWKKTLEKFRKHEKSEMHLKSLQFWRKYQFCDEAVGDNLSNHPKQIEEQKKYLKLIVENILFLGKQCLPLRGDDHSISSVNKGNFLELLEIRAKDKGEEIYQLMNSQVDFYNSTQIQADIFEIIKMEMLQDIVNDINLSSAFSIICDEITNATKEQLSICVRYPQKTSKAVIIKERFLGFVDVEEKTGTDLHSSIKTYLQQIGVDFNKMCGQAYDSPTNLRVKFNKIAAEFKKEEPRALYVHCYAHFFDLAVIRFCKEIKELRSALNTLTSLFNTIYMSGEMLANFQDICKLSQNKTCSKHTSQSCWIVHDRTLLSVIERLPEIIETLEVVSRHSSNTSLADKLNDLLTLVSKFEFIFCLKFLYRVLSVTGILSKELQSETMDIFSLSSKVEAILECLSSERNDIYFKTLWDGSEEICRKIISKDFEVEKPSLQKRRKIQKTIDLGNSENVFFPTSTEEQYKINIYYQGLDTILQNFKLYFSEFDYYKMKQISELLFKWNEPLNEATAKHIQEFYKLDADIIPELRFYRHYAKLNFVIDSASINFITLGYLFIQHGLHNNIPCISKLLHIALSWPITSASNENSFSTLPRLKAYLIHTMGQEKLSGLALMAVEQELVNKLMEPERLNKIIEKFISQM</sequence>
<evidence type="ECO:0000313" key="8">
    <source>
        <dbReference type="Proteomes" id="UP000028990"/>
    </source>
</evidence>
<feature type="domain" description="TRASH" evidence="6">
    <location>
        <begin position="315"/>
        <end position="351"/>
    </location>
</feature>
<keyword evidence="2" id="KW-0677">Repeat</keyword>
<feature type="domain" description="TRASH" evidence="6">
    <location>
        <begin position="416"/>
        <end position="451"/>
    </location>
</feature>
<keyword evidence="1" id="KW-0479">Metal-binding</keyword>
<protein>
    <submittedName>
        <fullName evidence="7">Zinc finger MYM-type protein 1</fullName>
    </submittedName>
</protein>
<dbReference type="InterPro" id="IPR011017">
    <property type="entry name" value="TRASH_dom"/>
</dbReference>
<keyword evidence="8" id="KW-1185">Reference proteome</keyword>
<gene>
    <name evidence="7" type="ORF">H920_14285</name>
</gene>
<evidence type="ECO:0000313" key="7">
    <source>
        <dbReference type="EMBL" id="KFO24320.1"/>
    </source>
</evidence>
<dbReference type="InterPro" id="IPR025398">
    <property type="entry name" value="DUF4371"/>
</dbReference>
<evidence type="ECO:0000259" key="6">
    <source>
        <dbReference type="SMART" id="SM00746"/>
    </source>
</evidence>
<organism evidence="7 8">
    <name type="scientific">Fukomys damarensis</name>
    <name type="common">Damaraland mole rat</name>
    <name type="synonym">Cryptomys damarensis</name>
    <dbReference type="NCBI Taxonomy" id="885580"/>
    <lineage>
        <taxon>Eukaryota</taxon>
        <taxon>Metazoa</taxon>
        <taxon>Chordata</taxon>
        <taxon>Craniata</taxon>
        <taxon>Vertebrata</taxon>
        <taxon>Euteleostomi</taxon>
        <taxon>Mammalia</taxon>
        <taxon>Eutheria</taxon>
        <taxon>Euarchontoglires</taxon>
        <taxon>Glires</taxon>
        <taxon>Rodentia</taxon>
        <taxon>Hystricomorpha</taxon>
        <taxon>Bathyergidae</taxon>
        <taxon>Fukomys</taxon>
    </lineage>
</organism>
<dbReference type="eggNOG" id="ENOG502QSU3">
    <property type="taxonomic scope" value="Eukaryota"/>
</dbReference>
<name>A0A091D2A8_FUKDA</name>
<evidence type="ECO:0000256" key="1">
    <source>
        <dbReference type="ARBA" id="ARBA00022723"/>
    </source>
</evidence>
<dbReference type="Pfam" id="PF06467">
    <property type="entry name" value="zf-FCS"/>
    <property type="match status" value="2"/>
</dbReference>
<dbReference type="SUPFAM" id="SSF57716">
    <property type="entry name" value="Glucocorticoid receptor-like (DNA-binding domain)"/>
    <property type="match status" value="1"/>
</dbReference>
<dbReference type="GO" id="GO:0046983">
    <property type="term" value="F:protein dimerization activity"/>
    <property type="evidence" value="ECO:0007669"/>
    <property type="project" value="InterPro"/>
</dbReference>
<dbReference type="GO" id="GO:0008270">
    <property type="term" value="F:zinc ion binding"/>
    <property type="evidence" value="ECO:0007669"/>
    <property type="project" value="UniProtKB-KW"/>
</dbReference>
<feature type="domain" description="TRASH" evidence="6">
    <location>
        <begin position="458"/>
        <end position="497"/>
    </location>
</feature>
<dbReference type="InterPro" id="IPR051284">
    <property type="entry name" value="ZnF_MYMT-QRICH1"/>
</dbReference>
<reference evidence="7 8" key="1">
    <citation type="submission" date="2013-11" db="EMBL/GenBank/DDBJ databases">
        <title>The Damaraland mole rat (Fukomys damarensis) genome and evolution of African mole rats.</title>
        <authorList>
            <person name="Gladyshev V.N."/>
            <person name="Fang X."/>
        </authorList>
    </citation>
    <scope>NUCLEOTIDE SEQUENCE [LARGE SCALE GENOMIC DNA]</scope>
    <source>
        <tissue evidence="7">Liver</tissue>
    </source>
</reference>
<dbReference type="Pfam" id="PF05699">
    <property type="entry name" value="Dimer_Tnp_hAT"/>
    <property type="match status" value="1"/>
</dbReference>
<dbReference type="STRING" id="885580.ENSFDAP00000008059"/>
<evidence type="ECO:0000256" key="2">
    <source>
        <dbReference type="ARBA" id="ARBA00022737"/>
    </source>
</evidence>
<evidence type="ECO:0000256" key="5">
    <source>
        <dbReference type="SAM" id="MobiDB-lite"/>
    </source>
</evidence>
<keyword evidence="4" id="KW-0862">Zinc</keyword>
<dbReference type="Proteomes" id="UP000028990">
    <property type="component" value="Unassembled WGS sequence"/>
</dbReference>
<feature type="domain" description="TRASH" evidence="6">
    <location>
        <begin position="361"/>
        <end position="401"/>
    </location>
</feature>
<dbReference type="InterPro" id="IPR008906">
    <property type="entry name" value="HATC_C_dom"/>
</dbReference>
<evidence type="ECO:0000256" key="3">
    <source>
        <dbReference type="ARBA" id="ARBA00022771"/>
    </source>
</evidence>
<dbReference type="SUPFAM" id="SSF53098">
    <property type="entry name" value="Ribonuclease H-like"/>
    <property type="match status" value="1"/>
</dbReference>